<dbReference type="Gene3D" id="1.10.510.10">
    <property type="entry name" value="Transferase(Phosphotransferase) domain 1"/>
    <property type="match status" value="1"/>
</dbReference>
<dbReference type="InterPro" id="IPR011009">
    <property type="entry name" value="Kinase-like_dom_sf"/>
</dbReference>
<keyword evidence="5" id="KW-0418">Kinase</keyword>
<reference evidence="5" key="1">
    <citation type="submission" date="2021-01" db="EMBL/GenBank/DDBJ databases">
        <title>Chromosome-level genome assembly of a human fungal pathogen reveals clustering of transcriptionally co-regulated genes.</title>
        <authorList>
            <person name="Voorhies M."/>
            <person name="Cohen S."/>
            <person name="Shea T.P."/>
            <person name="Petrus S."/>
            <person name="Munoz J.F."/>
            <person name="Poplawski S."/>
            <person name="Goldman W.E."/>
            <person name="Michael T."/>
            <person name="Cuomo C.A."/>
            <person name="Sil A."/>
            <person name="Beyhan S."/>
        </authorList>
    </citation>
    <scope>NUCLEOTIDE SEQUENCE</scope>
    <source>
        <strain evidence="5">WU24</strain>
    </source>
</reference>
<organism evidence="5 6">
    <name type="scientific">Ajellomyces capsulatus</name>
    <name type="common">Darling's disease fungus</name>
    <name type="synonym">Histoplasma capsulatum</name>
    <dbReference type="NCBI Taxonomy" id="5037"/>
    <lineage>
        <taxon>Eukaryota</taxon>
        <taxon>Fungi</taxon>
        <taxon>Dikarya</taxon>
        <taxon>Ascomycota</taxon>
        <taxon>Pezizomycotina</taxon>
        <taxon>Eurotiomycetes</taxon>
        <taxon>Eurotiomycetidae</taxon>
        <taxon>Onygenales</taxon>
        <taxon>Ajellomycetaceae</taxon>
        <taxon>Histoplasma</taxon>
    </lineage>
</organism>
<dbReference type="SUPFAM" id="SSF56112">
    <property type="entry name" value="Protein kinase-like (PK-like)"/>
    <property type="match status" value="1"/>
</dbReference>
<dbReference type="EMBL" id="CP069115">
    <property type="protein sequence ID" value="QSS66292.1"/>
    <property type="molecule type" value="Genomic_DNA"/>
</dbReference>
<dbReference type="VEuPathDB" id="FungiDB:I7I51_07149"/>
<dbReference type="PANTHER" id="PTHR24055">
    <property type="entry name" value="MITOGEN-ACTIVATED PROTEIN KINASE"/>
    <property type="match status" value="1"/>
</dbReference>
<protein>
    <submittedName>
        <fullName evidence="5">Protein kinase</fullName>
    </submittedName>
</protein>
<evidence type="ECO:0000259" key="4">
    <source>
        <dbReference type="PROSITE" id="PS50011"/>
    </source>
</evidence>
<dbReference type="InterPro" id="IPR000719">
    <property type="entry name" value="Prot_kinase_dom"/>
</dbReference>
<dbReference type="OrthoDB" id="5979581at2759"/>
<keyword evidence="2" id="KW-0547">Nucleotide-binding</keyword>
<sequence>MVSGYCQSKLDGKTTRTKFLVRGRSVFGLHSLSESYSSPFADKVTETPGEILNTPFVFLSELAPCNLRRCTYWYAVERIVIVTSLPQNVLMQIEDDTSLKDVENQESQDPSVPITRNNGDVTTLVYGSRSTILELSGHPILTDFGQIRLVEGCVNQDWWMPDLYRAQEVLLQLPCWGFPVDIWSIGVMTLELLEGKNLFDPIDHVHCQWEGLTDFVLLPNVNLLLTKRDDRELDIRSPNTRDLFRELCHDIPPGEEKDQVLRFIRKILTWDQEARATSNEIILDEWLTRPVEAVV</sequence>
<dbReference type="InterPro" id="IPR050117">
    <property type="entry name" value="MAPK"/>
</dbReference>
<proteinExistence type="predicted"/>
<dbReference type="SMART" id="SM00220">
    <property type="entry name" value="S_TKc"/>
    <property type="match status" value="1"/>
</dbReference>
<dbReference type="Proteomes" id="UP000663671">
    <property type="component" value="Chromosome 3"/>
</dbReference>
<feature type="domain" description="Protein kinase" evidence="4">
    <location>
        <begin position="1"/>
        <end position="287"/>
    </location>
</feature>
<evidence type="ECO:0000256" key="1">
    <source>
        <dbReference type="ARBA" id="ARBA00022527"/>
    </source>
</evidence>
<evidence type="ECO:0000313" key="6">
    <source>
        <dbReference type="Proteomes" id="UP000663671"/>
    </source>
</evidence>
<name>A0A8A1MNS5_AJECA</name>
<evidence type="ECO:0000256" key="2">
    <source>
        <dbReference type="ARBA" id="ARBA00022741"/>
    </source>
</evidence>
<evidence type="ECO:0000313" key="5">
    <source>
        <dbReference type="EMBL" id="QSS66292.1"/>
    </source>
</evidence>
<accession>A0A8A1MNS5</accession>
<keyword evidence="5" id="KW-0808">Transferase</keyword>
<gene>
    <name evidence="5" type="ORF">I7I51_07149</name>
</gene>
<dbReference type="GO" id="GO:0005524">
    <property type="term" value="F:ATP binding"/>
    <property type="evidence" value="ECO:0007669"/>
    <property type="project" value="UniProtKB-KW"/>
</dbReference>
<dbReference type="GO" id="GO:0004674">
    <property type="term" value="F:protein serine/threonine kinase activity"/>
    <property type="evidence" value="ECO:0007669"/>
    <property type="project" value="UniProtKB-KW"/>
</dbReference>
<dbReference type="AlphaFoldDB" id="A0A8A1MNS5"/>
<dbReference type="PROSITE" id="PS50011">
    <property type="entry name" value="PROTEIN_KINASE_DOM"/>
    <property type="match status" value="1"/>
</dbReference>
<keyword evidence="1" id="KW-0723">Serine/threonine-protein kinase</keyword>
<evidence type="ECO:0000256" key="3">
    <source>
        <dbReference type="ARBA" id="ARBA00022840"/>
    </source>
</evidence>
<dbReference type="Pfam" id="PF00069">
    <property type="entry name" value="Pkinase"/>
    <property type="match status" value="1"/>
</dbReference>
<keyword evidence="3" id="KW-0067">ATP-binding</keyword>